<comment type="caution">
    <text evidence="1">The sequence shown here is derived from an EMBL/GenBank/DDBJ whole genome shotgun (WGS) entry which is preliminary data.</text>
</comment>
<protein>
    <submittedName>
        <fullName evidence="1">Uncharacterized protein</fullName>
    </submittedName>
</protein>
<sequence>MPVRLTGPGMVTYSVWLKVHPDDLGQARAAWETSAYAELRLHGVIANAVLPWPEVFDEPARAEVRDTGSLPYLIGAEGTVLSRVLSQQWDRDDVLGCNRDPLPVSIRQPVTAEWSVERTVGLALRVSDGLMIFAGPGRTVHLEPFNTPTAASAEDVIATMIEGAPPPDGELFERDGPLFRRAFWLAATVNGRPQHEFYGHVAAPGAVLAVTCMYDDRQDARWATNVWRSARCHQPSS</sequence>
<dbReference type="AlphaFoldDB" id="A0A8J4DXN5"/>
<evidence type="ECO:0000313" key="1">
    <source>
        <dbReference type="EMBL" id="GIJ54099.1"/>
    </source>
</evidence>
<organism evidence="1 2">
    <name type="scientific">Virgisporangium aurantiacum</name>
    <dbReference type="NCBI Taxonomy" id="175570"/>
    <lineage>
        <taxon>Bacteria</taxon>
        <taxon>Bacillati</taxon>
        <taxon>Actinomycetota</taxon>
        <taxon>Actinomycetes</taxon>
        <taxon>Micromonosporales</taxon>
        <taxon>Micromonosporaceae</taxon>
        <taxon>Virgisporangium</taxon>
    </lineage>
</organism>
<proteinExistence type="predicted"/>
<name>A0A8J4DXN5_9ACTN</name>
<gene>
    <name evidence="1" type="ORF">Vau01_016150</name>
</gene>
<dbReference type="Proteomes" id="UP000612585">
    <property type="component" value="Unassembled WGS sequence"/>
</dbReference>
<dbReference type="EMBL" id="BOPG01000011">
    <property type="protein sequence ID" value="GIJ54099.1"/>
    <property type="molecule type" value="Genomic_DNA"/>
</dbReference>
<reference evidence="1" key="1">
    <citation type="submission" date="2021-01" db="EMBL/GenBank/DDBJ databases">
        <title>Whole genome shotgun sequence of Virgisporangium aurantiacum NBRC 16421.</title>
        <authorList>
            <person name="Komaki H."/>
            <person name="Tamura T."/>
        </authorList>
    </citation>
    <scope>NUCLEOTIDE SEQUENCE</scope>
    <source>
        <strain evidence="1">NBRC 16421</strain>
    </source>
</reference>
<accession>A0A8J4DXN5</accession>
<keyword evidence="2" id="KW-1185">Reference proteome</keyword>
<evidence type="ECO:0000313" key="2">
    <source>
        <dbReference type="Proteomes" id="UP000612585"/>
    </source>
</evidence>